<name>A0ABP0TD32_9BRYO</name>
<protein>
    <submittedName>
        <fullName evidence="2">Uncharacterized protein</fullName>
    </submittedName>
</protein>
<accession>A0ABP0TD32</accession>
<reference evidence="2 3" key="1">
    <citation type="submission" date="2024-02" db="EMBL/GenBank/DDBJ databases">
        <authorList>
            <consortium name="ELIXIR-Norway"/>
            <consortium name="Elixir Norway"/>
        </authorList>
    </citation>
    <scope>NUCLEOTIDE SEQUENCE [LARGE SCALE GENOMIC DNA]</scope>
</reference>
<keyword evidence="1" id="KW-1133">Transmembrane helix</keyword>
<gene>
    <name evidence="2" type="ORF">CSSPTR1EN2_LOCUS1829</name>
</gene>
<keyword evidence="1" id="KW-0472">Membrane</keyword>
<evidence type="ECO:0000256" key="1">
    <source>
        <dbReference type="SAM" id="Phobius"/>
    </source>
</evidence>
<sequence length="92" mass="9717">MSSTVAATTAGSRDPACCPFGVPLCFECGSVRNPCHCRILGPTLGFIAFAVAAAVEWPVGAFVYCFRHVKGRRIMAQPAAVVYPRVASCLPI</sequence>
<dbReference type="PANTHER" id="PTHR34673">
    <property type="entry name" value="COLD-REGULATED PROTEIN"/>
    <property type="match status" value="1"/>
</dbReference>
<keyword evidence="1" id="KW-0812">Transmembrane</keyword>
<organism evidence="2 3">
    <name type="scientific">Sphagnum troendelagicum</name>
    <dbReference type="NCBI Taxonomy" id="128251"/>
    <lineage>
        <taxon>Eukaryota</taxon>
        <taxon>Viridiplantae</taxon>
        <taxon>Streptophyta</taxon>
        <taxon>Embryophyta</taxon>
        <taxon>Bryophyta</taxon>
        <taxon>Sphagnophytina</taxon>
        <taxon>Sphagnopsida</taxon>
        <taxon>Sphagnales</taxon>
        <taxon>Sphagnaceae</taxon>
        <taxon>Sphagnum</taxon>
    </lineage>
</organism>
<evidence type="ECO:0000313" key="3">
    <source>
        <dbReference type="Proteomes" id="UP001497512"/>
    </source>
</evidence>
<dbReference type="Proteomes" id="UP001497512">
    <property type="component" value="Chromosome 1"/>
</dbReference>
<feature type="transmembrane region" description="Helical" evidence="1">
    <location>
        <begin position="46"/>
        <end position="66"/>
    </location>
</feature>
<keyword evidence="3" id="KW-1185">Reference proteome</keyword>
<proteinExistence type="predicted"/>
<dbReference type="PANTHER" id="PTHR34673:SF1">
    <property type="entry name" value="COLD-REGULATED PROTEIN"/>
    <property type="match status" value="1"/>
</dbReference>
<evidence type="ECO:0000313" key="2">
    <source>
        <dbReference type="EMBL" id="CAK9192315.1"/>
    </source>
</evidence>
<dbReference type="EMBL" id="OZ019893">
    <property type="protein sequence ID" value="CAK9192315.1"/>
    <property type="molecule type" value="Genomic_DNA"/>
</dbReference>